<dbReference type="Proteomes" id="UP000199092">
    <property type="component" value="Chromosome I"/>
</dbReference>
<reference evidence="1 2" key="1">
    <citation type="submission" date="2016-10" db="EMBL/GenBank/DDBJ databases">
        <authorList>
            <person name="de Groot N.N."/>
        </authorList>
    </citation>
    <scope>NUCLEOTIDE SEQUENCE [LARGE SCALE GENOMIC DNA]</scope>
    <source>
        <strain evidence="1 2">DSM 21741</strain>
    </source>
</reference>
<dbReference type="OrthoDB" id="9780310at2"/>
<dbReference type="SUPFAM" id="SSF117396">
    <property type="entry name" value="TM1631-like"/>
    <property type="match status" value="1"/>
</dbReference>
<evidence type="ECO:0000313" key="1">
    <source>
        <dbReference type="EMBL" id="SDT38636.1"/>
    </source>
</evidence>
<keyword evidence="2" id="KW-1185">Reference proteome</keyword>
<dbReference type="EMBL" id="LT629749">
    <property type="protein sequence ID" value="SDT38636.1"/>
    <property type="molecule type" value="Genomic_DNA"/>
</dbReference>
<dbReference type="InterPro" id="IPR036520">
    <property type="entry name" value="UPF0759_sf"/>
</dbReference>
<organism evidence="1 2">
    <name type="scientific">Friedmanniella luteola</name>
    <dbReference type="NCBI Taxonomy" id="546871"/>
    <lineage>
        <taxon>Bacteria</taxon>
        <taxon>Bacillati</taxon>
        <taxon>Actinomycetota</taxon>
        <taxon>Actinomycetes</taxon>
        <taxon>Propionibacteriales</taxon>
        <taxon>Nocardioidaceae</taxon>
        <taxon>Friedmanniella</taxon>
    </lineage>
</organism>
<protein>
    <submittedName>
        <fullName evidence="1">Uncharacterized conserved protein YecE, DUF72 family</fullName>
    </submittedName>
</protein>
<proteinExistence type="predicted"/>
<dbReference type="Gene3D" id="3.20.20.410">
    <property type="entry name" value="Protein of unknown function UPF0759"/>
    <property type="match status" value="1"/>
</dbReference>
<dbReference type="RefSeq" id="WP_091415521.1">
    <property type="nucleotide sequence ID" value="NZ_LT629749.1"/>
</dbReference>
<gene>
    <name evidence="1" type="ORF">SAMN04488543_4086</name>
</gene>
<dbReference type="Pfam" id="PF01904">
    <property type="entry name" value="DUF72"/>
    <property type="match status" value="1"/>
</dbReference>
<dbReference type="AlphaFoldDB" id="A0A1H1ZZG0"/>
<accession>A0A1H1ZZG0</accession>
<dbReference type="PANTHER" id="PTHR30348:SF4">
    <property type="entry name" value="DUF72 DOMAIN-CONTAINING PROTEIN"/>
    <property type="match status" value="1"/>
</dbReference>
<dbReference type="PANTHER" id="PTHR30348">
    <property type="entry name" value="UNCHARACTERIZED PROTEIN YECE"/>
    <property type="match status" value="1"/>
</dbReference>
<dbReference type="STRING" id="546871.SAMN04488543_4086"/>
<name>A0A1H1ZZG0_9ACTN</name>
<dbReference type="InterPro" id="IPR002763">
    <property type="entry name" value="DUF72"/>
</dbReference>
<evidence type="ECO:0000313" key="2">
    <source>
        <dbReference type="Proteomes" id="UP000199092"/>
    </source>
</evidence>
<sequence length="248" mass="27824">MGEVRVGTSGWSYDHWEHVLYPPGLPDRDRLPAYLDVFGAGPPHGAVELNASFYRWPRPATWASWRRRLPPGFRLSAKAPRGLTHGKRLYAPEAWVERICAGWHELGERRGTLLLQLPADHARDDARLAYVLDRFPPWVGLAVELRHPSWVDDAVFGLLAERGVSSCVMSGAGLPCVLRATAHLVYVRLHGPDRHHLYAGGYPEADLRWWADRVGEWRAAGHAVHAFFNNDGDGHAVRDARRLAELCG</sequence>